<dbReference type="Pfam" id="PF13567">
    <property type="entry name" value="DUF4131"/>
    <property type="match status" value="1"/>
</dbReference>
<feature type="transmembrane region" description="Helical" evidence="6">
    <location>
        <begin position="457"/>
        <end position="489"/>
    </location>
</feature>
<dbReference type="EMBL" id="PSQJ01000002">
    <property type="protein sequence ID" value="PTL86582.1"/>
    <property type="molecule type" value="Genomic_DNA"/>
</dbReference>
<dbReference type="InterPro" id="IPR025405">
    <property type="entry name" value="DUF4131"/>
</dbReference>
<comment type="subcellular location">
    <subcellularLocation>
        <location evidence="1">Cell membrane</location>
        <topology evidence="1">Multi-pass membrane protein</topology>
    </subcellularLocation>
</comment>
<evidence type="ECO:0000313" key="10">
    <source>
        <dbReference type="Proteomes" id="UP000240811"/>
    </source>
</evidence>
<evidence type="ECO:0000256" key="1">
    <source>
        <dbReference type="ARBA" id="ARBA00004651"/>
    </source>
</evidence>
<comment type="caution">
    <text evidence="9">The sequence shown here is derived from an EMBL/GenBank/DDBJ whole genome shotgun (WGS) entry which is preliminary data.</text>
</comment>
<feature type="transmembrane region" description="Helical" evidence="6">
    <location>
        <begin position="550"/>
        <end position="567"/>
    </location>
</feature>
<keyword evidence="2" id="KW-1003">Cell membrane</keyword>
<feature type="transmembrane region" description="Helical" evidence="6">
    <location>
        <begin position="320"/>
        <end position="341"/>
    </location>
</feature>
<dbReference type="AlphaFoldDB" id="A0A2T4VXS9"/>
<feature type="transmembrane region" description="Helical" evidence="6">
    <location>
        <begin position="496"/>
        <end position="513"/>
    </location>
</feature>
<evidence type="ECO:0000313" key="9">
    <source>
        <dbReference type="EMBL" id="PTL86582.1"/>
    </source>
</evidence>
<keyword evidence="5 6" id="KW-0472">Membrane</keyword>
<protein>
    <submittedName>
        <fullName evidence="9">Uncharacterized protein</fullName>
    </submittedName>
</protein>
<feature type="transmembrane region" description="Helical" evidence="6">
    <location>
        <begin position="278"/>
        <end position="300"/>
    </location>
</feature>
<evidence type="ECO:0000256" key="2">
    <source>
        <dbReference type="ARBA" id="ARBA00022475"/>
    </source>
</evidence>
<reference evidence="10" key="1">
    <citation type="submission" date="2018-02" db="EMBL/GenBank/DDBJ databases">
        <title>Genome sequence of Candidatus Liberibacter europaeus.</title>
        <authorList>
            <person name="Frampton R.A."/>
            <person name="Thompson S.M."/>
            <person name="David C."/>
            <person name="Addison S.M."/>
            <person name="Smith G.R."/>
        </authorList>
    </citation>
    <scope>NUCLEOTIDE SEQUENCE [LARGE SCALE GENOMIC DNA]</scope>
</reference>
<feature type="transmembrane region" description="Helical" evidence="6">
    <location>
        <begin position="525"/>
        <end position="543"/>
    </location>
</feature>
<evidence type="ECO:0000256" key="3">
    <source>
        <dbReference type="ARBA" id="ARBA00022692"/>
    </source>
</evidence>
<dbReference type="PANTHER" id="PTHR30619">
    <property type="entry name" value="DNA INTERNALIZATION/COMPETENCE PROTEIN COMEC/REC2"/>
    <property type="match status" value="1"/>
</dbReference>
<feature type="domain" description="DUF4131" evidence="8">
    <location>
        <begin position="57"/>
        <end position="209"/>
    </location>
</feature>
<feature type="transmembrane region" description="Helical" evidence="6">
    <location>
        <begin position="361"/>
        <end position="380"/>
    </location>
</feature>
<feature type="domain" description="ComEC/Rec2-related protein" evidence="7">
    <location>
        <begin position="258"/>
        <end position="544"/>
    </location>
</feature>
<dbReference type="Pfam" id="PF03772">
    <property type="entry name" value="Competence"/>
    <property type="match status" value="1"/>
</dbReference>
<dbReference type="InterPro" id="IPR052159">
    <property type="entry name" value="Competence_DNA_uptake"/>
</dbReference>
<feature type="transmembrane region" description="Helical" evidence="6">
    <location>
        <begin position="31"/>
        <end position="49"/>
    </location>
</feature>
<dbReference type="Proteomes" id="UP000240811">
    <property type="component" value="Unassembled WGS sequence"/>
</dbReference>
<gene>
    <name evidence="9" type="ORF">C4617_01810</name>
</gene>
<feature type="transmembrane region" description="Helical" evidence="6">
    <location>
        <begin position="81"/>
        <end position="100"/>
    </location>
</feature>
<evidence type="ECO:0000256" key="6">
    <source>
        <dbReference type="SAM" id="Phobius"/>
    </source>
</evidence>
<dbReference type="GO" id="GO:0005886">
    <property type="term" value="C:plasma membrane"/>
    <property type="evidence" value="ECO:0007669"/>
    <property type="project" value="UniProtKB-SubCell"/>
</dbReference>
<accession>A0A2T4VXS9</accession>
<dbReference type="InterPro" id="IPR004477">
    <property type="entry name" value="ComEC_N"/>
</dbReference>
<evidence type="ECO:0000256" key="5">
    <source>
        <dbReference type="ARBA" id="ARBA00023136"/>
    </source>
</evidence>
<organism evidence="9 10">
    <name type="scientific">Candidatus Liberibacter europaeus</name>
    <dbReference type="NCBI Taxonomy" id="744859"/>
    <lineage>
        <taxon>Bacteria</taxon>
        <taxon>Pseudomonadati</taxon>
        <taxon>Pseudomonadota</taxon>
        <taxon>Alphaproteobacteria</taxon>
        <taxon>Hyphomicrobiales</taxon>
        <taxon>Rhizobiaceae</taxon>
        <taxon>Liberibacter</taxon>
    </lineage>
</organism>
<evidence type="ECO:0000259" key="7">
    <source>
        <dbReference type="Pfam" id="PF03772"/>
    </source>
</evidence>
<sequence length="751" mass="84359">MNTYTKKNLKISLRALHNNLKKLIQLEQDHGRFFLFIPVFLAFGSTFWFSIANDIHWYLIIISCIITTIISLKIRYSHPNIFLIVSAMTYFLIGMTLAIVETARNSTIMLSETITANLRGRVKWRDPSTDGKWSYLVQIIETNRNYSDLILQNVLLSVTKKHDPFISGEIIEGTARLSPPSGPSLPGLFDSSFFKYYKGVSAAGFFYSIPRAYQPYYNNNWENLSLKIQSFVNELRTNIGIYIRKKIPGDVGAIAAALVTDERHAISIETTQDLQKSGLTHIIAISGLNMTIASGLFFLVMRSIFSAFPIFTESFSIKKISSFGAIITVTAYFLISGASVSAQRAYFMTVITLIAYLCDKYFIGLRGIAITAIAIICIFPSEVMGPSFQMSFATTSALIASNSIWNKRIPPHPLFVILPDKGIVLTTIVRFFKVIFLTSLIGSASASIFLIKHFHCIPIYGVVANIFAIPILSFIVIPAGLIAVFLMIFSLDKIPLYIMGWGLNEIINIAHIISNISDKFCVGRISQTLFIITIIGFLLLVILKTTIRHIGTVMIVFTTAFLFIFPSDSEPDLLVSNDGKLIAFLENNTLFSNQLHPKNFIFYQWQSALMAPIHEEPLIRKENLKTMDQYALKTIIKSIPPKKFLCINKSFCIGHSSDVVVSVLKRKDSFQLICQLSDIIITTIKGINPESCHNSLLIVPETLQKSGALEITIIPKSHKKDGHPFIIKNTIENLNLPWTRNRNKISHIPYK</sequence>
<feature type="transmembrane region" description="Helical" evidence="6">
    <location>
        <begin position="431"/>
        <end position="451"/>
    </location>
</feature>
<evidence type="ECO:0000256" key="4">
    <source>
        <dbReference type="ARBA" id="ARBA00022989"/>
    </source>
</evidence>
<dbReference type="PANTHER" id="PTHR30619:SF1">
    <property type="entry name" value="RECOMBINATION PROTEIN 2"/>
    <property type="match status" value="1"/>
</dbReference>
<name>A0A2T4VXS9_9HYPH</name>
<proteinExistence type="predicted"/>
<keyword evidence="4 6" id="KW-1133">Transmembrane helix</keyword>
<evidence type="ECO:0000259" key="8">
    <source>
        <dbReference type="Pfam" id="PF13567"/>
    </source>
</evidence>
<keyword evidence="3 6" id="KW-0812">Transmembrane</keyword>
<dbReference type="NCBIfam" id="TIGR00360">
    <property type="entry name" value="ComEC_N-term"/>
    <property type="match status" value="1"/>
</dbReference>
<feature type="transmembrane region" description="Helical" evidence="6">
    <location>
        <begin position="55"/>
        <end position="74"/>
    </location>
</feature>